<evidence type="ECO:0000256" key="2">
    <source>
        <dbReference type="ARBA" id="ARBA00022827"/>
    </source>
</evidence>
<dbReference type="Proteomes" id="UP001321749">
    <property type="component" value="Unassembled WGS sequence"/>
</dbReference>
<dbReference type="PRINTS" id="PR00420">
    <property type="entry name" value="RNGMNOXGNASE"/>
</dbReference>
<dbReference type="PANTHER" id="PTHR43004">
    <property type="entry name" value="TRK SYSTEM POTASSIUM UPTAKE PROTEIN"/>
    <property type="match status" value="1"/>
</dbReference>
<reference evidence="5" key="2">
    <citation type="submission" date="2023-06" db="EMBL/GenBank/DDBJ databases">
        <authorList>
            <consortium name="Lawrence Berkeley National Laboratory"/>
            <person name="Mondo S.J."/>
            <person name="Hensen N."/>
            <person name="Bonometti L."/>
            <person name="Westerberg I."/>
            <person name="Brannstrom I.O."/>
            <person name="Guillou S."/>
            <person name="Cros-Aarteil S."/>
            <person name="Calhoun S."/>
            <person name="Haridas S."/>
            <person name="Kuo A."/>
            <person name="Pangilinan J."/>
            <person name="Riley R."/>
            <person name="Labutti K."/>
            <person name="Andreopoulos B."/>
            <person name="Lipzen A."/>
            <person name="Chen C."/>
            <person name="Yanf M."/>
            <person name="Daum C."/>
            <person name="Ng V."/>
            <person name="Clum A."/>
            <person name="Steindorff A."/>
            <person name="Ohm R."/>
            <person name="Martin F."/>
            <person name="Silar P."/>
            <person name="Natvig D."/>
            <person name="Lalanne C."/>
            <person name="Gautier V."/>
            <person name="Ament-Velasquez S.L."/>
            <person name="Kruys A."/>
            <person name="Hutchinson M.I."/>
            <person name="Powell A.J."/>
            <person name="Barry K."/>
            <person name="Miller A.N."/>
            <person name="Grigoriev I.V."/>
            <person name="Debuchy R."/>
            <person name="Gladieux P."/>
            <person name="Thoren M.H."/>
            <person name="Johannesson H."/>
        </authorList>
    </citation>
    <scope>NUCLEOTIDE SEQUENCE</scope>
    <source>
        <strain evidence="5">PSN324</strain>
    </source>
</reference>
<dbReference type="Pfam" id="PF01494">
    <property type="entry name" value="FAD_binding_3"/>
    <property type="match status" value="1"/>
</dbReference>
<dbReference type="InterPro" id="IPR036188">
    <property type="entry name" value="FAD/NAD-bd_sf"/>
</dbReference>
<dbReference type="GO" id="GO:0071949">
    <property type="term" value="F:FAD binding"/>
    <property type="evidence" value="ECO:0007669"/>
    <property type="project" value="InterPro"/>
</dbReference>
<reference evidence="5" key="1">
    <citation type="journal article" date="2023" name="Mol. Phylogenet. Evol.">
        <title>Genome-scale phylogeny and comparative genomics of the fungal order Sordariales.</title>
        <authorList>
            <person name="Hensen N."/>
            <person name="Bonometti L."/>
            <person name="Westerberg I."/>
            <person name="Brannstrom I.O."/>
            <person name="Guillou S."/>
            <person name="Cros-Aarteil S."/>
            <person name="Calhoun S."/>
            <person name="Haridas S."/>
            <person name="Kuo A."/>
            <person name="Mondo S."/>
            <person name="Pangilinan J."/>
            <person name="Riley R."/>
            <person name="LaButti K."/>
            <person name="Andreopoulos B."/>
            <person name="Lipzen A."/>
            <person name="Chen C."/>
            <person name="Yan M."/>
            <person name="Daum C."/>
            <person name="Ng V."/>
            <person name="Clum A."/>
            <person name="Steindorff A."/>
            <person name="Ohm R.A."/>
            <person name="Martin F."/>
            <person name="Silar P."/>
            <person name="Natvig D.O."/>
            <person name="Lalanne C."/>
            <person name="Gautier V."/>
            <person name="Ament-Velasquez S.L."/>
            <person name="Kruys A."/>
            <person name="Hutchinson M.I."/>
            <person name="Powell A.J."/>
            <person name="Barry K."/>
            <person name="Miller A.N."/>
            <person name="Grigoriev I.V."/>
            <person name="Debuchy R."/>
            <person name="Gladieux P."/>
            <person name="Hiltunen Thoren M."/>
            <person name="Johannesson H."/>
        </authorList>
    </citation>
    <scope>NUCLEOTIDE SEQUENCE</scope>
    <source>
        <strain evidence="5">PSN324</strain>
    </source>
</reference>
<keyword evidence="3" id="KW-0560">Oxidoreductase</keyword>
<comment type="caution">
    <text evidence="5">The sequence shown here is derived from an EMBL/GenBank/DDBJ whole genome shotgun (WGS) entry which is preliminary data.</text>
</comment>
<keyword evidence="6" id="KW-1185">Reference proteome</keyword>
<name>A0AAV9HZV1_9PEZI</name>
<keyword evidence="1" id="KW-0285">Flavoprotein</keyword>
<dbReference type="GO" id="GO:0016709">
    <property type="term" value="F:oxidoreductase activity, acting on paired donors, with incorporation or reduction of molecular oxygen, NAD(P)H as one donor, and incorporation of one atom of oxygen"/>
    <property type="evidence" value="ECO:0007669"/>
    <property type="project" value="UniProtKB-ARBA"/>
</dbReference>
<dbReference type="InterPro" id="IPR050641">
    <property type="entry name" value="RIFMO-like"/>
</dbReference>
<evidence type="ECO:0000313" key="5">
    <source>
        <dbReference type="EMBL" id="KAK4466345.1"/>
    </source>
</evidence>
<organism evidence="5 6">
    <name type="scientific">Cladorrhinum samala</name>
    <dbReference type="NCBI Taxonomy" id="585594"/>
    <lineage>
        <taxon>Eukaryota</taxon>
        <taxon>Fungi</taxon>
        <taxon>Dikarya</taxon>
        <taxon>Ascomycota</taxon>
        <taxon>Pezizomycotina</taxon>
        <taxon>Sordariomycetes</taxon>
        <taxon>Sordariomycetidae</taxon>
        <taxon>Sordariales</taxon>
        <taxon>Podosporaceae</taxon>
        <taxon>Cladorrhinum</taxon>
    </lineage>
</organism>
<accession>A0AAV9HZV1</accession>
<dbReference type="EMBL" id="MU864932">
    <property type="protein sequence ID" value="KAK4466345.1"/>
    <property type="molecule type" value="Genomic_DNA"/>
</dbReference>
<dbReference type="AlphaFoldDB" id="A0AAV9HZV1"/>
<proteinExistence type="predicted"/>
<dbReference type="Pfam" id="PF21274">
    <property type="entry name" value="Rng_hyd_C"/>
    <property type="match status" value="1"/>
</dbReference>
<feature type="domain" description="FAD-binding" evidence="4">
    <location>
        <begin position="12"/>
        <end position="384"/>
    </location>
</feature>
<dbReference type="Gene3D" id="3.40.30.120">
    <property type="match status" value="1"/>
</dbReference>
<gene>
    <name evidence="5" type="ORF">QBC42DRAFT_216759</name>
</gene>
<evidence type="ECO:0000313" key="6">
    <source>
        <dbReference type="Proteomes" id="UP001321749"/>
    </source>
</evidence>
<evidence type="ECO:0000259" key="4">
    <source>
        <dbReference type="Pfam" id="PF01494"/>
    </source>
</evidence>
<sequence>MGSALPDVPLVKTDLLIVGAGPAGASLACFLASHGLKGIMISASSGTATTPRAHITNQAGLECLRDVALEATCLSVATPSAHMRHTRWCRSMAGEEFARVHSWGHDPLYKGAYESASPCRHVDLPQTLLEPILTKRAVDEGWSLRFNTAFLRILSRDGDRSVVSEVEDSLTGVRYAIEARYLFGCDGARSQVVRELALPLIKKPGQGLALNVLVKADLSHLMESRVGNLHWVFRPEEDESTSPPWGWAAIVRMIKPWDEWMFILLPRPGSDLKGEDMTASHDEYLKRIKAFIGDDSIKAEVVDASKWWIHETVAERYSEGNVFCLGDAVHRHPPFNGLGSNTCIQDAFNLAWKIAYVMSGKAGPGLLSSYTTERQPVGVDIITRANQGLRDHIPWQEALGMLEPDMDKRREILAEFDDAGEKGQRRRQRFQDAIQNTTTEFHGLGVELNQIYVSDAVYLDDQGEGPPPPEDRVRTHVVTTYPGRRLPHVWLNTRVPGKQVSTIDLAGHGRFCLLVGPGGASAWKEAARKVEEKLGIEIVSYSIGWKQDYDDVYFDWARKREVSETGCVLVRPDRFVAWRSKEMVQDPAEMLEKVLKKVLAI</sequence>
<keyword evidence="2" id="KW-0274">FAD</keyword>
<dbReference type="PANTHER" id="PTHR43004:SF8">
    <property type="entry name" value="FAD-BINDING DOMAIN-CONTAINING PROTEIN-RELATED"/>
    <property type="match status" value="1"/>
</dbReference>
<dbReference type="SUPFAM" id="SSF51905">
    <property type="entry name" value="FAD/NAD(P)-binding domain"/>
    <property type="match status" value="1"/>
</dbReference>
<evidence type="ECO:0000256" key="3">
    <source>
        <dbReference type="ARBA" id="ARBA00023002"/>
    </source>
</evidence>
<protein>
    <submittedName>
        <fullName evidence="5">Phenol 2-monooxygenase</fullName>
    </submittedName>
</protein>
<dbReference type="Gene3D" id="3.50.50.60">
    <property type="entry name" value="FAD/NAD(P)-binding domain"/>
    <property type="match status" value="1"/>
</dbReference>
<dbReference type="Gene3D" id="3.30.9.10">
    <property type="entry name" value="D-Amino Acid Oxidase, subunit A, domain 2"/>
    <property type="match status" value="1"/>
</dbReference>
<dbReference type="InterPro" id="IPR002938">
    <property type="entry name" value="FAD-bd"/>
</dbReference>
<evidence type="ECO:0000256" key="1">
    <source>
        <dbReference type="ARBA" id="ARBA00022630"/>
    </source>
</evidence>